<dbReference type="GO" id="GO:0005576">
    <property type="term" value="C:extracellular region"/>
    <property type="evidence" value="ECO:0007669"/>
    <property type="project" value="UniProtKB-SubCell"/>
</dbReference>
<keyword evidence="5" id="KW-0325">Glycoprotein</keyword>
<protein>
    <submittedName>
        <fullName evidence="8">Transmembrane protease serine 13</fullName>
    </submittedName>
</protein>
<dbReference type="PROSITE" id="PS50240">
    <property type="entry name" value="TRYPSIN_DOM"/>
    <property type="match status" value="1"/>
</dbReference>
<reference evidence="8" key="1">
    <citation type="submission" date="2021-05" db="EMBL/GenBank/DDBJ databases">
        <authorList>
            <person name="Alioto T."/>
            <person name="Alioto T."/>
            <person name="Gomez Garrido J."/>
        </authorList>
    </citation>
    <scope>NUCLEOTIDE SEQUENCE</scope>
</reference>
<dbReference type="InterPro" id="IPR002172">
    <property type="entry name" value="LDrepeatLR_classA_rpt"/>
</dbReference>
<dbReference type="GO" id="GO:0006508">
    <property type="term" value="P:proteolysis"/>
    <property type="evidence" value="ECO:0007669"/>
    <property type="project" value="UniProtKB-KW"/>
</dbReference>
<dbReference type="FunFam" id="2.40.10.10:FF:000054">
    <property type="entry name" value="Complement C1r subcomponent"/>
    <property type="match status" value="1"/>
</dbReference>
<organism evidence="8">
    <name type="scientific">Cacopsylla melanoneura</name>
    <dbReference type="NCBI Taxonomy" id="428564"/>
    <lineage>
        <taxon>Eukaryota</taxon>
        <taxon>Metazoa</taxon>
        <taxon>Ecdysozoa</taxon>
        <taxon>Arthropoda</taxon>
        <taxon>Hexapoda</taxon>
        <taxon>Insecta</taxon>
        <taxon>Pterygota</taxon>
        <taxon>Neoptera</taxon>
        <taxon>Paraneoptera</taxon>
        <taxon>Hemiptera</taxon>
        <taxon>Sternorrhyncha</taxon>
        <taxon>Psylloidea</taxon>
        <taxon>Psyllidae</taxon>
        <taxon>Psyllinae</taxon>
        <taxon>Cacopsylla</taxon>
    </lineage>
</organism>
<name>A0A8D9ESU2_9HEMI</name>
<accession>A0A8D9ESU2</accession>
<dbReference type="InterPro" id="IPR036055">
    <property type="entry name" value="LDL_receptor-like_sf"/>
</dbReference>
<keyword evidence="4 6" id="KW-1015">Disulfide bond</keyword>
<dbReference type="InterPro" id="IPR033116">
    <property type="entry name" value="TRYPSIN_SER"/>
</dbReference>
<dbReference type="GO" id="GO:0004252">
    <property type="term" value="F:serine-type endopeptidase activity"/>
    <property type="evidence" value="ECO:0007669"/>
    <property type="project" value="InterPro"/>
</dbReference>
<dbReference type="InterPro" id="IPR009003">
    <property type="entry name" value="Peptidase_S1_PA"/>
</dbReference>
<dbReference type="PROSITE" id="PS50068">
    <property type="entry name" value="LDLRA_2"/>
    <property type="match status" value="1"/>
</dbReference>
<dbReference type="CDD" id="cd00112">
    <property type="entry name" value="LDLa"/>
    <property type="match status" value="1"/>
</dbReference>
<dbReference type="EMBL" id="HBUF01565736">
    <property type="protein sequence ID" value="CAG6764427.1"/>
    <property type="molecule type" value="Transcribed_RNA"/>
</dbReference>
<evidence type="ECO:0000256" key="2">
    <source>
        <dbReference type="ARBA" id="ARBA00022525"/>
    </source>
</evidence>
<feature type="disulfide bond" evidence="6">
    <location>
        <begin position="103"/>
        <end position="118"/>
    </location>
</feature>
<proteinExistence type="predicted"/>
<evidence type="ECO:0000313" key="8">
    <source>
        <dbReference type="EMBL" id="CAG6764427.1"/>
    </source>
</evidence>
<evidence type="ECO:0000256" key="5">
    <source>
        <dbReference type="ARBA" id="ARBA00023180"/>
    </source>
</evidence>
<dbReference type="InterPro" id="IPR043504">
    <property type="entry name" value="Peptidase_S1_PA_chymotrypsin"/>
</dbReference>
<keyword evidence="8" id="KW-0378">Hydrolase</keyword>
<keyword evidence="3" id="KW-0732">Signal</keyword>
<feature type="domain" description="Peptidase S1" evidence="7">
    <location>
        <begin position="1"/>
        <end position="67"/>
    </location>
</feature>
<evidence type="ECO:0000256" key="3">
    <source>
        <dbReference type="ARBA" id="ARBA00022729"/>
    </source>
</evidence>
<dbReference type="InterPro" id="IPR001254">
    <property type="entry name" value="Trypsin_dom"/>
</dbReference>
<feature type="disulfide bond" evidence="6">
    <location>
        <begin position="91"/>
        <end position="109"/>
    </location>
</feature>
<keyword evidence="2" id="KW-0964">Secreted</keyword>
<sequence>MFCAGFERGGRDACLGDSGGPLMCQEPDGRWSLLGVTSNGYGCARANRPGVYTKVSNYIPWLYANMVSTEYNMPKNETQMSRQNVCNGHRCPLGESLPKARVCNGYMECSDGSDEQGCW</sequence>
<keyword evidence="8" id="KW-0472">Membrane</keyword>
<comment type="subcellular location">
    <subcellularLocation>
        <location evidence="1">Secreted</location>
    </subcellularLocation>
</comment>
<dbReference type="PANTHER" id="PTHR24252:SF7">
    <property type="entry name" value="HYALIN"/>
    <property type="match status" value="1"/>
</dbReference>
<dbReference type="AlphaFoldDB" id="A0A8D9ESU2"/>
<dbReference type="Pfam" id="PF00057">
    <property type="entry name" value="Ldl_recept_a"/>
    <property type="match status" value="1"/>
</dbReference>
<dbReference type="SMART" id="SM00192">
    <property type="entry name" value="LDLa"/>
    <property type="match status" value="1"/>
</dbReference>
<dbReference type="Pfam" id="PF00089">
    <property type="entry name" value="Trypsin"/>
    <property type="match status" value="1"/>
</dbReference>
<evidence type="ECO:0000259" key="7">
    <source>
        <dbReference type="PROSITE" id="PS50240"/>
    </source>
</evidence>
<evidence type="ECO:0000256" key="4">
    <source>
        <dbReference type="ARBA" id="ARBA00023157"/>
    </source>
</evidence>
<keyword evidence="8" id="KW-0812">Transmembrane</keyword>
<evidence type="ECO:0000256" key="6">
    <source>
        <dbReference type="PROSITE-ProRule" id="PRU00124"/>
    </source>
</evidence>
<keyword evidence="8" id="KW-0645">Protease</keyword>
<dbReference type="SUPFAM" id="SSF57424">
    <property type="entry name" value="LDL receptor-like module"/>
    <property type="match status" value="1"/>
</dbReference>
<dbReference type="PROSITE" id="PS00135">
    <property type="entry name" value="TRYPSIN_SER"/>
    <property type="match status" value="1"/>
</dbReference>
<comment type="caution">
    <text evidence="6">Lacks conserved residue(s) required for the propagation of feature annotation.</text>
</comment>
<dbReference type="Gene3D" id="2.40.10.10">
    <property type="entry name" value="Trypsin-like serine proteases"/>
    <property type="match status" value="1"/>
</dbReference>
<dbReference type="PANTHER" id="PTHR24252">
    <property type="entry name" value="ACROSIN-RELATED"/>
    <property type="match status" value="1"/>
</dbReference>
<evidence type="ECO:0000256" key="1">
    <source>
        <dbReference type="ARBA" id="ARBA00004613"/>
    </source>
</evidence>
<dbReference type="SUPFAM" id="SSF50494">
    <property type="entry name" value="Trypsin-like serine proteases"/>
    <property type="match status" value="1"/>
</dbReference>
<dbReference type="Gene3D" id="4.10.400.10">
    <property type="entry name" value="Low-density Lipoprotein Receptor"/>
    <property type="match status" value="1"/>
</dbReference>